<feature type="region of interest" description="Disordered" evidence="1">
    <location>
        <begin position="91"/>
        <end position="127"/>
    </location>
</feature>
<accession>A0A9R0JZ14</accession>
<dbReference type="GO" id="GO:0005634">
    <property type="term" value="C:nucleus"/>
    <property type="evidence" value="ECO:0000318"/>
    <property type="project" value="GO_Central"/>
</dbReference>
<dbReference type="RefSeq" id="XP_021852354.2">
    <property type="nucleotide sequence ID" value="XM_021996662.2"/>
</dbReference>
<feature type="region of interest" description="Disordered" evidence="1">
    <location>
        <begin position="1"/>
        <end position="49"/>
    </location>
</feature>
<reference evidence="3" key="1">
    <citation type="journal article" date="2021" name="Nat. Commun.">
        <title>Genomic analyses provide insights into spinach domestication and the genetic basis of agronomic traits.</title>
        <authorList>
            <person name="Cai X."/>
            <person name="Sun X."/>
            <person name="Xu C."/>
            <person name="Sun H."/>
            <person name="Wang X."/>
            <person name="Ge C."/>
            <person name="Zhang Z."/>
            <person name="Wang Q."/>
            <person name="Fei Z."/>
            <person name="Jiao C."/>
            <person name="Wang Q."/>
        </authorList>
    </citation>
    <scope>NUCLEOTIDE SEQUENCE [LARGE SCALE GENOMIC DNA]</scope>
    <source>
        <strain evidence="3">cv. Varoflay</strain>
    </source>
</reference>
<organism evidence="3 4">
    <name type="scientific">Spinacia oleracea</name>
    <name type="common">Spinach</name>
    <dbReference type="NCBI Taxonomy" id="3562"/>
    <lineage>
        <taxon>Eukaryota</taxon>
        <taxon>Viridiplantae</taxon>
        <taxon>Streptophyta</taxon>
        <taxon>Embryophyta</taxon>
        <taxon>Tracheophyta</taxon>
        <taxon>Spermatophyta</taxon>
        <taxon>Magnoliopsida</taxon>
        <taxon>eudicotyledons</taxon>
        <taxon>Gunneridae</taxon>
        <taxon>Pentapetalae</taxon>
        <taxon>Caryophyllales</taxon>
        <taxon>Chenopodiaceae</taxon>
        <taxon>Chenopodioideae</taxon>
        <taxon>Anserineae</taxon>
        <taxon>Spinacia</taxon>
    </lineage>
</organism>
<protein>
    <submittedName>
        <fullName evidence="4">Nuclear speckle RNA-binding protein B</fullName>
    </submittedName>
</protein>
<evidence type="ECO:0000313" key="3">
    <source>
        <dbReference type="Proteomes" id="UP000813463"/>
    </source>
</evidence>
<dbReference type="InterPro" id="IPR008889">
    <property type="entry name" value="VQ"/>
</dbReference>
<dbReference type="Pfam" id="PF05678">
    <property type="entry name" value="VQ"/>
    <property type="match status" value="1"/>
</dbReference>
<evidence type="ECO:0000259" key="2">
    <source>
        <dbReference type="Pfam" id="PF05678"/>
    </source>
</evidence>
<dbReference type="GeneID" id="110791890"/>
<dbReference type="PANTHER" id="PTHR33143:SF6">
    <property type="entry name" value="OS08G0102900 PROTEIN"/>
    <property type="match status" value="1"/>
</dbReference>
<proteinExistence type="predicted"/>
<feature type="domain" description="VQ" evidence="2">
    <location>
        <begin position="66"/>
        <end position="93"/>
    </location>
</feature>
<dbReference type="AlphaFoldDB" id="A0A9R0JZ14"/>
<sequence>MDHPDSPGGGRPPRKELHGPRPAPLKVRKESHKIRKPPVAPPAYPTQNQQLPPYLPPPRQPVIIYTVSPKVIHTHPSEFMTLVQRLTGSDATSSSYATSSNVTSSSSTIVDGFSSSTTTTRSHHVTGGISPAARFASIEKTKMHSEAKKFVGPSEVFRREVMDIEEYVNSGGGGGGGGGGGIEGVERTMVFPGILSPGPGSLPPISPNLFSPFFHDSNNLNLQHHDLGGVQHGNKSLIEGGYLPSPFSTNFTSPSTMFSPNSLDFLQRVLDS</sequence>
<dbReference type="Proteomes" id="UP000813463">
    <property type="component" value="Chromosome 4"/>
</dbReference>
<reference evidence="4" key="2">
    <citation type="submission" date="2025-08" db="UniProtKB">
        <authorList>
            <consortium name="RefSeq"/>
        </authorList>
    </citation>
    <scope>IDENTIFICATION</scope>
    <source>
        <tissue evidence="4">Leaf</tissue>
    </source>
</reference>
<name>A0A9R0JZ14_SPIOL</name>
<evidence type="ECO:0000256" key="1">
    <source>
        <dbReference type="SAM" id="MobiDB-lite"/>
    </source>
</evidence>
<dbReference type="KEGG" id="soe:110791890"/>
<keyword evidence="3" id="KW-1185">Reference proteome</keyword>
<evidence type="ECO:0000313" key="4">
    <source>
        <dbReference type="RefSeq" id="XP_021852354.2"/>
    </source>
</evidence>
<gene>
    <name evidence="4" type="primary">LOC110791890</name>
</gene>
<feature type="compositionally biased region" description="Low complexity" evidence="1">
    <location>
        <begin position="91"/>
        <end position="120"/>
    </location>
</feature>
<dbReference type="InterPro" id="IPR039607">
    <property type="entry name" value="VQ_8/17/18/20/21/25"/>
</dbReference>
<dbReference type="PANTHER" id="PTHR33143">
    <property type="entry name" value="F16F4.1 PROTEIN-RELATED"/>
    <property type="match status" value="1"/>
</dbReference>